<feature type="transmembrane region" description="Helical" evidence="6">
    <location>
        <begin position="149"/>
        <end position="167"/>
    </location>
</feature>
<evidence type="ECO:0000256" key="1">
    <source>
        <dbReference type="ARBA" id="ARBA00004651"/>
    </source>
</evidence>
<evidence type="ECO:0000313" key="8">
    <source>
        <dbReference type="EMBL" id="PCI26689.1"/>
    </source>
</evidence>
<dbReference type="Proteomes" id="UP000218113">
    <property type="component" value="Unassembled WGS sequence"/>
</dbReference>
<comment type="caution">
    <text evidence="8">The sequence shown here is derived from an EMBL/GenBank/DDBJ whole genome shotgun (WGS) entry which is preliminary data.</text>
</comment>
<feature type="transmembrane region" description="Helical" evidence="6">
    <location>
        <begin position="63"/>
        <end position="81"/>
    </location>
</feature>
<accession>A0A2A4T073</accession>
<feature type="domain" description="EamA" evidence="7">
    <location>
        <begin position="4"/>
        <end position="135"/>
    </location>
</feature>
<dbReference type="PANTHER" id="PTHR32322">
    <property type="entry name" value="INNER MEMBRANE TRANSPORTER"/>
    <property type="match status" value="1"/>
</dbReference>
<keyword evidence="2" id="KW-1003">Cell membrane</keyword>
<gene>
    <name evidence="8" type="ORF">COB67_09885</name>
</gene>
<proteinExistence type="predicted"/>
<dbReference type="EMBL" id="NVSR01000086">
    <property type="protein sequence ID" value="PCI26689.1"/>
    <property type="molecule type" value="Genomic_DNA"/>
</dbReference>
<evidence type="ECO:0000256" key="2">
    <source>
        <dbReference type="ARBA" id="ARBA00022475"/>
    </source>
</evidence>
<dbReference type="SUPFAM" id="SSF103481">
    <property type="entry name" value="Multidrug resistance efflux transporter EmrE"/>
    <property type="match status" value="2"/>
</dbReference>
<evidence type="ECO:0000256" key="4">
    <source>
        <dbReference type="ARBA" id="ARBA00022989"/>
    </source>
</evidence>
<feature type="transmembrane region" description="Helical" evidence="6">
    <location>
        <begin position="179"/>
        <end position="202"/>
    </location>
</feature>
<feature type="transmembrane region" description="Helical" evidence="6">
    <location>
        <begin position="239"/>
        <end position="258"/>
    </location>
</feature>
<feature type="transmembrane region" description="Helical" evidence="6">
    <location>
        <begin position="208"/>
        <end position="227"/>
    </location>
</feature>
<feature type="transmembrane region" description="Helical" evidence="6">
    <location>
        <begin position="30"/>
        <end position="51"/>
    </location>
</feature>
<evidence type="ECO:0000313" key="9">
    <source>
        <dbReference type="Proteomes" id="UP000218113"/>
    </source>
</evidence>
<dbReference type="AlphaFoldDB" id="A0A2A4T073"/>
<protein>
    <recommendedName>
        <fullName evidence="7">EamA domain-containing protein</fullName>
    </recommendedName>
</protein>
<feature type="transmembrane region" description="Helical" evidence="6">
    <location>
        <begin position="264"/>
        <end position="286"/>
    </location>
</feature>
<dbReference type="Pfam" id="PF00892">
    <property type="entry name" value="EamA"/>
    <property type="match status" value="2"/>
</dbReference>
<evidence type="ECO:0000256" key="3">
    <source>
        <dbReference type="ARBA" id="ARBA00022692"/>
    </source>
</evidence>
<reference evidence="9" key="1">
    <citation type="submission" date="2017-08" db="EMBL/GenBank/DDBJ databases">
        <title>A dynamic microbial community with high functional redundancy inhabits the cold, oxic subseafloor aquifer.</title>
        <authorList>
            <person name="Tully B.J."/>
            <person name="Wheat C.G."/>
            <person name="Glazer B.T."/>
            <person name="Huber J.A."/>
        </authorList>
    </citation>
    <scope>NUCLEOTIDE SEQUENCE [LARGE SCALE GENOMIC DNA]</scope>
</reference>
<sequence length="298" mass="33101">MQWIGFLFATLGALSAALFFIPYKQAVQSVAPEIFVMAMYLLSAGFSSIGLQFNQQKLRLNRVTCWAALGFAFLSVFGNYAVGRSLSLLDPAITVVVLRSQILLIIFLSWIFLKEALNQFFWIGALVALSGFLYMNNLGQKQLYADTSGIFWALIAAFCFSLSQILMKRVIRQVQPLTINLLRLLLGFSMMALIPGSLQALLEMTATQWGLALLAAFFGPFASRTFQLYSFKVIPISQAVLLSMLTPIFTGLITWYLYQTSPTQTQLIGSSIILAGIALPLSYLCLQNFSFSRLAKAR</sequence>
<feature type="transmembrane region" description="Helical" evidence="6">
    <location>
        <begin position="120"/>
        <end position="137"/>
    </location>
</feature>
<feature type="domain" description="EamA" evidence="7">
    <location>
        <begin position="148"/>
        <end position="279"/>
    </location>
</feature>
<keyword evidence="5 6" id="KW-0472">Membrane</keyword>
<dbReference type="GO" id="GO:0005886">
    <property type="term" value="C:plasma membrane"/>
    <property type="evidence" value="ECO:0007669"/>
    <property type="project" value="UniProtKB-SubCell"/>
</dbReference>
<keyword evidence="3 6" id="KW-0812">Transmembrane</keyword>
<feature type="transmembrane region" description="Helical" evidence="6">
    <location>
        <begin position="93"/>
        <end position="113"/>
    </location>
</feature>
<evidence type="ECO:0000256" key="5">
    <source>
        <dbReference type="ARBA" id="ARBA00023136"/>
    </source>
</evidence>
<name>A0A2A4T073_9DELT</name>
<keyword evidence="4 6" id="KW-1133">Transmembrane helix</keyword>
<dbReference type="PANTHER" id="PTHR32322:SF18">
    <property type="entry name" value="S-ADENOSYLMETHIONINE_S-ADENOSYLHOMOCYSTEINE TRANSPORTER"/>
    <property type="match status" value="1"/>
</dbReference>
<dbReference type="InterPro" id="IPR050638">
    <property type="entry name" value="AA-Vitamin_Transporters"/>
</dbReference>
<dbReference type="InterPro" id="IPR000620">
    <property type="entry name" value="EamA_dom"/>
</dbReference>
<evidence type="ECO:0000259" key="7">
    <source>
        <dbReference type="Pfam" id="PF00892"/>
    </source>
</evidence>
<evidence type="ECO:0000256" key="6">
    <source>
        <dbReference type="SAM" id="Phobius"/>
    </source>
</evidence>
<dbReference type="InterPro" id="IPR037185">
    <property type="entry name" value="EmrE-like"/>
</dbReference>
<organism evidence="8 9">
    <name type="scientific">SAR324 cluster bacterium</name>
    <dbReference type="NCBI Taxonomy" id="2024889"/>
    <lineage>
        <taxon>Bacteria</taxon>
        <taxon>Deltaproteobacteria</taxon>
        <taxon>SAR324 cluster</taxon>
    </lineage>
</organism>
<comment type="subcellular location">
    <subcellularLocation>
        <location evidence="1">Cell membrane</location>
        <topology evidence="1">Multi-pass membrane protein</topology>
    </subcellularLocation>
</comment>